<dbReference type="GeneID" id="30144718"/>
<evidence type="ECO:0000313" key="1">
    <source>
        <dbReference type="EMBL" id="ODQ82011.1"/>
    </source>
</evidence>
<proteinExistence type="predicted"/>
<sequence>MTTDIRNYHLLIHIRIPPISRFVCDKLPTLYLEKPREVRHGLGAYVKFLEFNGVCKAAASRIVHTVIFASKIIT</sequence>
<dbReference type="Proteomes" id="UP000094336">
    <property type="component" value="Unassembled WGS sequence"/>
</dbReference>
<reference evidence="2" key="1">
    <citation type="submission" date="2016-05" db="EMBL/GenBank/DDBJ databases">
        <title>Comparative genomics of biotechnologically important yeasts.</title>
        <authorList>
            <consortium name="DOE Joint Genome Institute"/>
            <person name="Riley R."/>
            <person name="Haridas S."/>
            <person name="Wolfe K.H."/>
            <person name="Lopes M.R."/>
            <person name="Hittinger C.T."/>
            <person name="Goker M."/>
            <person name="Salamov A."/>
            <person name="Wisecaver J."/>
            <person name="Long T.M."/>
            <person name="Aerts A.L."/>
            <person name="Barry K."/>
            <person name="Choi C."/>
            <person name="Clum A."/>
            <person name="Coughlan A.Y."/>
            <person name="Deshpande S."/>
            <person name="Douglass A.P."/>
            <person name="Hanson S.J."/>
            <person name="Klenk H.-P."/>
            <person name="Labutti K."/>
            <person name="Lapidus A."/>
            <person name="Lindquist E."/>
            <person name="Lipzen A."/>
            <person name="Meier-Kolthoff J.P."/>
            <person name="Ohm R.A."/>
            <person name="Otillar R.P."/>
            <person name="Pangilinan J."/>
            <person name="Peng Y."/>
            <person name="Rokas A."/>
            <person name="Rosa C.A."/>
            <person name="Scheuner C."/>
            <person name="Sibirny A.A."/>
            <person name="Slot J.C."/>
            <person name="Stielow J.B."/>
            <person name="Sun H."/>
            <person name="Kurtzman C.P."/>
            <person name="Blackwell M."/>
            <person name="Grigoriev I.V."/>
            <person name="Jeffries T.W."/>
        </authorList>
    </citation>
    <scope>NUCLEOTIDE SEQUENCE [LARGE SCALE GENOMIC DNA]</scope>
    <source>
        <strain evidence="2">NRRL Y-12698</strain>
    </source>
</reference>
<evidence type="ECO:0000313" key="2">
    <source>
        <dbReference type="Proteomes" id="UP000094336"/>
    </source>
</evidence>
<keyword evidence="2" id="KW-1185">Reference proteome</keyword>
<dbReference type="AlphaFoldDB" id="A0A1E3QWK1"/>
<accession>A0A1E3QWK1</accession>
<name>A0A1E3QWK1_9ASCO</name>
<protein>
    <submittedName>
        <fullName evidence="1">Uncharacterized protein</fullName>
    </submittedName>
</protein>
<dbReference type="EMBL" id="KV454427">
    <property type="protein sequence ID" value="ODQ82011.1"/>
    <property type="molecule type" value="Genomic_DNA"/>
</dbReference>
<gene>
    <name evidence="1" type="ORF">BABINDRAFT_114323</name>
</gene>
<organism evidence="1 2">
    <name type="scientific">Babjeviella inositovora NRRL Y-12698</name>
    <dbReference type="NCBI Taxonomy" id="984486"/>
    <lineage>
        <taxon>Eukaryota</taxon>
        <taxon>Fungi</taxon>
        <taxon>Dikarya</taxon>
        <taxon>Ascomycota</taxon>
        <taxon>Saccharomycotina</taxon>
        <taxon>Pichiomycetes</taxon>
        <taxon>Serinales incertae sedis</taxon>
        <taxon>Babjeviella</taxon>
    </lineage>
</organism>
<dbReference type="RefSeq" id="XP_018987339.1">
    <property type="nucleotide sequence ID" value="XM_019126864.1"/>
</dbReference>